<reference evidence="1 2" key="1">
    <citation type="journal article" date="2018" name="Front. Plant Sci.">
        <title>Red Clover (Trifolium pratense) and Zigzag Clover (T. medium) - A Picture of Genomic Similarities and Differences.</title>
        <authorList>
            <person name="Dluhosova J."/>
            <person name="Istvanek J."/>
            <person name="Nedelnik J."/>
            <person name="Repkova J."/>
        </authorList>
    </citation>
    <scope>NUCLEOTIDE SEQUENCE [LARGE SCALE GENOMIC DNA]</scope>
    <source>
        <strain evidence="2">cv. 10/8</strain>
        <tissue evidence="1">Leaf</tissue>
    </source>
</reference>
<dbReference type="EMBL" id="LXQA010363631">
    <property type="protein sequence ID" value="MCI46845.1"/>
    <property type="molecule type" value="Genomic_DNA"/>
</dbReference>
<feature type="non-terminal residue" evidence="1">
    <location>
        <position position="15"/>
    </location>
</feature>
<evidence type="ECO:0000313" key="1">
    <source>
        <dbReference type="EMBL" id="MCI46845.1"/>
    </source>
</evidence>
<dbReference type="Proteomes" id="UP000265520">
    <property type="component" value="Unassembled WGS sequence"/>
</dbReference>
<name>A0A392SFZ1_9FABA</name>
<keyword evidence="2" id="KW-1185">Reference proteome</keyword>
<comment type="caution">
    <text evidence="1">The sequence shown here is derived from an EMBL/GenBank/DDBJ whole genome shotgun (WGS) entry which is preliminary data.</text>
</comment>
<evidence type="ECO:0000313" key="2">
    <source>
        <dbReference type="Proteomes" id="UP000265520"/>
    </source>
</evidence>
<protein>
    <submittedName>
        <fullName evidence="1">Uncharacterized protein</fullName>
    </submittedName>
</protein>
<organism evidence="1 2">
    <name type="scientific">Trifolium medium</name>
    <dbReference type="NCBI Taxonomy" id="97028"/>
    <lineage>
        <taxon>Eukaryota</taxon>
        <taxon>Viridiplantae</taxon>
        <taxon>Streptophyta</taxon>
        <taxon>Embryophyta</taxon>
        <taxon>Tracheophyta</taxon>
        <taxon>Spermatophyta</taxon>
        <taxon>Magnoliopsida</taxon>
        <taxon>eudicotyledons</taxon>
        <taxon>Gunneridae</taxon>
        <taxon>Pentapetalae</taxon>
        <taxon>rosids</taxon>
        <taxon>fabids</taxon>
        <taxon>Fabales</taxon>
        <taxon>Fabaceae</taxon>
        <taxon>Papilionoideae</taxon>
        <taxon>50 kb inversion clade</taxon>
        <taxon>NPAAA clade</taxon>
        <taxon>Hologalegina</taxon>
        <taxon>IRL clade</taxon>
        <taxon>Trifolieae</taxon>
        <taxon>Trifolium</taxon>
    </lineage>
</organism>
<proteinExistence type="predicted"/>
<accession>A0A392SFZ1</accession>
<sequence>MIADAEEKGLITPGQ</sequence>